<dbReference type="SUPFAM" id="SSF48498">
    <property type="entry name" value="Tetracyclin repressor-like, C-terminal domain"/>
    <property type="match status" value="1"/>
</dbReference>
<sequence length="202" mass="22409">MRYGPDHKQATHTRILAAAQSLFRKQGFAGASVEKVMRAAGLTVGGFYAHFASKEALLAESLRTFMQQSRMRWVGGLEGLRGREWLSPFVRRYLNPQIRDNLKSGCMMPSLWSDLTRASPSTQAVLIEELELLLREVEARLRDEPGATARQRALATVAMCFGTMTLARATRSQPLSDELLQAAHAFLLASEQESSPRRDGSG</sequence>
<keyword evidence="7" id="KW-1185">Reference proteome</keyword>
<dbReference type="SUPFAM" id="SSF46689">
    <property type="entry name" value="Homeodomain-like"/>
    <property type="match status" value="1"/>
</dbReference>
<dbReference type="RefSeq" id="WP_321550743.1">
    <property type="nucleotide sequence ID" value="NZ_JAXIVS010000017.1"/>
</dbReference>
<accession>A0ABU5HFV8</accession>
<dbReference type="PROSITE" id="PS01081">
    <property type="entry name" value="HTH_TETR_1"/>
    <property type="match status" value="1"/>
</dbReference>
<comment type="caution">
    <text evidence="6">The sequence shown here is derived from an EMBL/GenBank/DDBJ whole genome shotgun (WGS) entry which is preliminary data.</text>
</comment>
<keyword evidence="1" id="KW-0805">Transcription regulation</keyword>
<keyword evidence="3" id="KW-0804">Transcription</keyword>
<dbReference type="PROSITE" id="PS50977">
    <property type="entry name" value="HTH_TETR_2"/>
    <property type="match status" value="1"/>
</dbReference>
<evidence type="ECO:0000313" key="6">
    <source>
        <dbReference type="EMBL" id="MDY7232029.1"/>
    </source>
</evidence>
<organism evidence="6 7">
    <name type="scientific">Hyalangium rubrum</name>
    <dbReference type="NCBI Taxonomy" id="3103134"/>
    <lineage>
        <taxon>Bacteria</taxon>
        <taxon>Pseudomonadati</taxon>
        <taxon>Myxococcota</taxon>
        <taxon>Myxococcia</taxon>
        <taxon>Myxococcales</taxon>
        <taxon>Cystobacterineae</taxon>
        <taxon>Archangiaceae</taxon>
        <taxon>Hyalangium</taxon>
    </lineage>
</organism>
<dbReference type="InterPro" id="IPR023772">
    <property type="entry name" value="DNA-bd_HTH_TetR-type_CS"/>
</dbReference>
<dbReference type="InterPro" id="IPR009057">
    <property type="entry name" value="Homeodomain-like_sf"/>
</dbReference>
<evidence type="ECO:0000259" key="5">
    <source>
        <dbReference type="PROSITE" id="PS50977"/>
    </source>
</evidence>
<gene>
    <name evidence="6" type="ORF">SYV04_36915</name>
</gene>
<proteinExistence type="predicted"/>
<evidence type="ECO:0000256" key="3">
    <source>
        <dbReference type="ARBA" id="ARBA00023163"/>
    </source>
</evidence>
<feature type="domain" description="HTH tetR-type" evidence="5">
    <location>
        <begin position="9"/>
        <end position="69"/>
    </location>
</feature>
<keyword evidence="2 4" id="KW-0238">DNA-binding</keyword>
<reference evidence="6 7" key="1">
    <citation type="submission" date="2023-12" db="EMBL/GenBank/DDBJ databases">
        <title>the genome sequence of Hyalangium sp. s54d21.</title>
        <authorList>
            <person name="Zhang X."/>
        </authorList>
    </citation>
    <scope>NUCLEOTIDE SEQUENCE [LARGE SCALE GENOMIC DNA]</scope>
    <source>
        <strain evidence="7">s54d21</strain>
    </source>
</reference>
<feature type="DNA-binding region" description="H-T-H motif" evidence="4">
    <location>
        <begin position="32"/>
        <end position="51"/>
    </location>
</feature>
<name>A0ABU5HFV8_9BACT</name>
<dbReference type="PANTHER" id="PTHR47506">
    <property type="entry name" value="TRANSCRIPTIONAL REGULATORY PROTEIN"/>
    <property type="match status" value="1"/>
</dbReference>
<dbReference type="PANTHER" id="PTHR47506:SF7">
    <property type="entry name" value="TRANSCRIPTIONAL REGULATORY PROTEIN"/>
    <property type="match status" value="1"/>
</dbReference>
<dbReference type="Pfam" id="PF00440">
    <property type="entry name" value="TetR_N"/>
    <property type="match status" value="1"/>
</dbReference>
<dbReference type="Gene3D" id="1.10.357.10">
    <property type="entry name" value="Tetracycline Repressor, domain 2"/>
    <property type="match status" value="1"/>
</dbReference>
<evidence type="ECO:0000256" key="2">
    <source>
        <dbReference type="ARBA" id="ARBA00023125"/>
    </source>
</evidence>
<dbReference type="EMBL" id="JAXIVS010000017">
    <property type="protein sequence ID" value="MDY7232029.1"/>
    <property type="molecule type" value="Genomic_DNA"/>
</dbReference>
<dbReference type="Gene3D" id="1.10.10.60">
    <property type="entry name" value="Homeodomain-like"/>
    <property type="match status" value="1"/>
</dbReference>
<evidence type="ECO:0000256" key="4">
    <source>
        <dbReference type="PROSITE-ProRule" id="PRU00335"/>
    </source>
</evidence>
<evidence type="ECO:0000313" key="7">
    <source>
        <dbReference type="Proteomes" id="UP001291309"/>
    </source>
</evidence>
<evidence type="ECO:0000256" key="1">
    <source>
        <dbReference type="ARBA" id="ARBA00023015"/>
    </source>
</evidence>
<dbReference type="Proteomes" id="UP001291309">
    <property type="component" value="Unassembled WGS sequence"/>
</dbReference>
<dbReference type="InterPro" id="IPR036271">
    <property type="entry name" value="Tet_transcr_reg_TetR-rel_C_sf"/>
</dbReference>
<protein>
    <submittedName>
        <fullName evidence="6">TetR/AcrR family transcriptional regulator</fullName>
    </submittedName>
</protein>
<dbReference type="PRINTS" id="PR00455">
    <property type="entry name" value="HTHTETR"/>
</dbReference>
<dbReference type="InterPro" id="IPR001647">
    <property type="entry name" value="HTH_TetR"/>
</dbReference>